<sequence length="70" mass="8215">MLKKITKQELLDMELHEIKSVPCKSHVIDVMRVIGGWIYTQIAWDTERDYMTSSSTCFVPEFLNVYTKES</sequence>
<gene>
    <name evidence="1" type="ORF">LCGC14_2241490</name>
</gene>
<protein>
    <submittedName>
        <fullName evidence="1">Uncharacterized protein</fullName>
    </submittedName>
</protein>
<reference evidence="1" key="1">
    <citation type="journal article" date="2015" name="Nature">
        <title>Complex archaea that bridge the gap between prokaryotes and eukaryotes.</title>
        <authorList>
            <person name="Spang A."/>
            <person name="Saw J.H."/>
            <person name="Jorgensen S.L."/>
            <person name="Zaremba-Niedzwiedzka K."/>
            <person name="Martijn J."/>
            <person name="Lind A.E."/>
            <person name="van Eijk R."/>
            <person name="Schleper C."/>
            <person name="Guy L."/>
            <person name="Ettema T.J."/>
        </authorList>
    </citation>
    <scope>NUCLEOTIDE SEQUENCE</scope>
</reference>
<name>A0A0F9D5I2_9ZZZZ</name>
<evidence type="ECO:0000313" key="1">
    <source>
        <dbReference type="EMBL" id="KKL56829.1"/>
    </source>
</evidence>
<accession>A0A0F9D5I2</accession>
<organism evidence="1">
    <name type="scientific">marine sediment metagenome</name>
    <dbReference type="NCBI Taxonomy" id="412755"/>
    <lineage>
        <taxon>unclassified sequences</taxon>
        <taxon>metagenomes</taxon>
        <taxon>ecological metagenomes</taxon>
    </lineage>
</organism>
<proteinExistence type="predicted"/>
<dbReference type="AlphaFoldDB" id="A0A0F9D5I2"/>
<dbReference type="EMBL" id="LAZR01030362">
    <property type="protein sequence ID" value="KKL56829.1"/>
    <property type="molecule type" value="Genomic_DNA"/>
</dbReference>
<comment type="caution">
    <text evidence="1">The sequence shown here is derived from an EMBL/GenBank/DDBJ whole genome shotgun (WGS) entry which is preliminary data.</text>
</comment>